<evidence type="ECO:0000313" key="4">
    <source>
        <dbReference type="EMBL" id="MFC3661607.1"/>
    </source>
</evidence>
<dbReference type="Proteomes" id="UP001595724">
    <property type="component" value="Unassembled WGS sequence"/>
</dbReference>
<evidence type="ECO:0000256" key="1">
    <source>
        <dbReference type="SAM" id="MobiDB-lite"/>
    </source>
</evidence>
<accession>A0ABV7UX69</accession>
<keyword evidence="5" id="KW-1185">Reference proteome</keyword>
<dbReference type="InterPro" id="IPR002048">
    <property type="entry name" value="EF_hand_dom"/>
</dbReference>
<comment type="caution">
    <text evidence="4">The sequence shown here is derived from an EMBL/GenBank/DDBJ whole genome shotgun (WGS) entry which is preliminary data.</text>
</comment>
<keyword evidence="2" id="KW-0732">Signal</keyword>
<dbReference type="Pfam" id="PF13202">
    <property type="entry name" value="EF-hand_5"/>
    <property type="match status" value="2"/>
</dbReference>
<dbReference type="InterPro" id="IPR018247">
    <property type="entry name" value="EF_Hand_1_Ca_BS"/>
</dbReference>
<dbReference type="RefSeq" id="WP_386713345.1">
    <property type="nucleotide sequence ID" value="NZ_JBHRYF010000023.1"/>
</dbReference>
<name>A0ABV7UX69_9GAMM</name>
<feature type="compositionally biased region" description="Low complexity" evidence="1">
    <location>
        <begin position="36"/>
        <end position="52"/>
    </location>
</feature>
<reference evidence="5" key="1">
    <citation type="journal article" date="2019" name="Int. J. Syst. Evol. Microbiol.">
        <title>The Global Catalogue of Microorganisms (GCM) 10K type strain sequencing project: providing services to taxonomists for standard genome sequencing and annotation.</title>
        <authorList>
            <consortium name="The Broad Institute Genomics Platform"/>
            <consortium name="The Broad Institute Genome Sequencing Center for Infectious Disease"/>
            <person name="Wu L."/>
            <person name="Ma J."/>
        </authorList>
    </citation>
    <scope>NUCLEOTIDE SEQUENCE [LARGE SCALE GENOMIC DNA]</scope>
    <source>
        <strain evidence="5">KCTC 42211</strain>
    </source>
</reference>
<gene>
    <name evidence="4" type="ORF">ACFOM9_16220</name>
</gene>
<feature type="chain" id="PRO_5047342086" evidence="2">
    <location>
        <begin position="25"/>
        <end position="123"/>
    </location>
</feature>
<dbReference type="SUPFAM" id="SSF47473">
    <property type="entry name" value="EF-hand"/>
    <property type="match status" value="1"/>
</dbReference>
<organism evidence="4 5">
    <name type="scientific">Luteimonas notoginsengisoli</name>
    <dbReference type="NCBI Taxonomy" id="1578200"/>
    <lineage>
        <taxon>Bacteria</taxon>
        <taxon>Pseudomonadati</taxon>
        <taxon>Pseudomonadota</taxon>
        <taxon>Gammaproteobacteria</taxon>
        <taxon>Lysobacterales</taxon>
        <taxon>Lysobacteraceae</taxon>
        <taxon>Luteimonas</taxon>
    </lineage>
</organism>
<evidence type="ECO:0000256" key="2">
    <source>
        <dbReference type="SAM" id="SignalP"/>
    </source>
</evidence>
<feature type="signal peptide" evidence="2">
    <location>
        <begin position="1"/>
        <end position="24"/>
    </location>
</feature>
<evidence type="ECO:0000259" key="3">
    <source>
        <dbReference type="PROSITE" id="PS50222"/>
    </source>
</evidence>
<dbReference type="PROSITE" id="PS50222">
    <property type="entry name" value="EF_HAND_2"/>
    <property type="match status" value="1"/>
</dbReference>
<dbReference type="PROSITE" id="PS00018">
    <property type="entry name" value="EF_HAND_1"/>
    <property type="match status" value="1"/>
</dbReference>
<dbReference type="EMBL" id="JBHRYF010000023">
    <property type="protein sequence ID" value="MFC3661607.1"/>
    <property type="molecule type" value="Genomic_DNA"/>
</dbReference>
<evidence type="ECO:0000313" key="5">
    <source>
        <dbReference type="Proteomes" id="UP001595724"/>
    </source>
</evidence>
<protein>
    <submittedName>
        <fullName evidence="4">EF-hand domain-containing protein</fullName>
    </submittedName>
</protein>
<sequence length="123" mass="12256">MNNANKLSGLIALVAAAAMPLAFAQTAPTTDDGAMQSTSPQSTSPTTTAPTAEPKQVTWADLDTDKDGSLSKAEVATVPALTQVFGAADADADGKLTADEYKAHAAADNAGDATGDTTDDGGE</sequence>
<dbReference type="Gene3D" id="1.10.238.10">
    <property type="entry name" value="EF-hand"/>
    <property type="match status" value="1"/>
</dbReference>
<feature type="region of interest" description="Disordered" evidence="1">
    <location>
        <begin position="28"/>
        <end position="71"/>
    </location>
</feature>
<dbReference type="InterPro" id="IPR011992">
    <property type="entry name" value="EF-hand-dom_pair"/>
</dbReference>
<feature type="domain" description="EF-hand" evidence="3">
    <location>
        <begin position="76"/>
        <end position="111"/>
    </location>
</feature>
<proteinExistence type="predicted"/>